<accession>A0ABS4CJW6</accession>
<evidence type="ECO:0000313" key="1">
    <source>
        <dbReference type="EMBL" id="MBP1046315.1"/>
    </source>
</evidence>
<keyword evidence="2" id="KW-1185">Reference proteome</keyword>
<dbReference type="EMBL" id="JAEDXU010000003">
    <property type="protein sequence ID" value="MBP1046315.1"/>
    <property type="molecule type" value="Genomic_DNA"/>
</dbReference>
<dbReference type="Proteomes" id="UP000673375">
    <property type="component" value="Unassembled WGS sequence"/>
</dbReference>
<dbReference type="RefSeq" id="WP_209557128.1">
    <property type="nucleotide sequence ID" value="NZ_JAEDXU010000003.1"/>
</dbReference>
<comment type="caution">
    <text evidence="1">The sequence shown here is derived from an EMBL/GenBank/DDBJ whole genome shotgun (WGS) entry which is preliminary data.</text>
</comment>
<dbReference type="Pfam" id="PF17294">
    <property type="entry name" value="Lipoprotein_22"/>
    <property type="match status" value="1"/>
</dbReference>
<organism evidence="1 2">
    <name type="scientific">Enterococcus larvae</name>
    <dbReference type="NCBI Taxonomy" id="2794352"/>
    <lineage>
        <taxon>Bacteria</taxon>
        <taxon>Bacillati</taxon>
        <taxon>Bacillota</taxon>
        <taxon>Bacilli</taxon>
        <taxon>Lactobacillales</taxon>
        <taxon>Enterococcaceae</taxon>
        <taxon>Enterococcus</taxon>
    </lineage>
</organism>
<protein>
    <submittedName>
        <fullName evidence="1">Uncharacterized protein</fullName>
    </submittedName>
</protein>
<evidence type="ECO:0000313" key="2">
    <source>
        <dbReference type="Proteomes" id="UP000673375"/>
    </source>
</evidence>
<gene>
    <name evidence="1" type="ORF">I6N96_08460</name>
</gene>
<dbReference type="InterPro" id="IPR035253">
    <property type="entry name" value="Lipoprotein_22_bac"/>
</dbReference>
<reference evidence="1 2" key="1">
    <citation type="submission" date="2020-12" db="EMBL/GenBank/DDBJ databases">
        <title>Vagococcus allomyrinae sp. nov. and Enterococcus lavae sp. nov., isolated from the larvae of Allomyrina dichotoma.</title>
        <authorList>
            <person name="Lee S.D."/>
        </authorList>
    </citation>
    <scope>NUCLEOTIDE SEQUENCE [LARGE SCALE GENOMIC DNA]</scope>
    <source>
        <strain evidence="1 2">BWM-S5</strain>
    </source>
</reference>
<sequence length="199" mass="21769">MKKIPLMLLTLGVIGALGYGSYSMVMKFMHKEVYGIILVDKDAGKLEALAQKQKSDINQMAEVIGKWVATTKTLALTKDQAEQLIKQKALKTVTQKGENFEFTTLKQINTQLPILYSKNPTDSVTDASGNEYVINANEYVVLGESSAGVAAILILDQAAYNNFIGEAITVQALDQKVDASKALANYTSAEILQIYDLKK</sequence>
<proteinExistence type="predicted"/>
<dbReference type="Gene3D" id="2.40.40.60">
    <property type="match status" value="1"/>
</dbReference>
<name>A0ABS4CJW6_9ENTE</name>